<comment type="subcellular location">
    <subcellularLocation>
        <location evidence="1">Secreted</location>
    </subcellularLocation>
</comment>
<comment type="similarity">
    <text evidence="2 8">Belongs to the protease inhibitor I16 (SSI) family.</text>
</comment>
<organism evidence="11 12">
    <name type="scientific">Nonomuraea jabiensis</name>
    <dbReference type="NCBI Taxonomy" id="882448"/>
    <lineage>
        <taxon>Bacteria</taxon>
        <taxon>Bacillati</taxon>
        <taxon>Actinomycetota</taxon>
        <taxon>Actinomycetes</taxon>
        <taxon>Streptosporangiales</taxon>
        <taxon>Streptosporangiaceae</taxon>
        <taxon>Nonomuraea</taxon>
    </lineage>
</organism>
<keyword evidence="12" id="KW-1185">Reference proteome</keyword>
<keyword evidence="9" id="KW-0732">Signal</keyword>
<name>A0A7W9GJE2_9ACTN</name>
<evidence type="ECO:0000256" key="4">
    <source>
        <dbReference type="ARBA" id="ARBA00022525"/>
    </source>
</evidence>
<dbReference type="AlphaFoldDB" id="A0A7W9GJE2"/>
<dbReference type="Gene3D" id="3.30.350.10">
    <property type="entry name" value="Subtilisin inhibitor-like"/>
    <property type="match status" value="1"/>
</dbReference>
<sequence>MMRALGAIALCGAFLLGGSSPAVAAPPPKAQLKIVDAAKDGETRTAWLNCGPAGGTHPNARAACRLLEKVDGHPERLNVTPDAICTKELQPHAVVVAGRWQGRAVQWAKVFGNGCTMKAAVGAVVAI</sequence>
<evidence type="ECO:0000313" key="11">
    <source>
        <dbReference type="EMBL" id="MBB5784952.1"/>
    </source>
</evidence>
<feature type="chain" id="PRO_5031565087" description="Subtilisin inhibitor domain-containing protein" evidence="9">
    <location>
        <begin position="25"/>
        <end position="127"/>
    </location>
</feature>
<evidence type="ECO:0000259" key="10">
    <source>
        <dbReference type="Pfam" id="PF00720"/>
    </source>
</evidence>
<dbReference type="PRINTS" id="PR00294">
    <property type="entry name" value="SSBTLNINHBTR"/>
</dbReference>
<dbReference type="GO" id="GO:0005576">
    <property type="term" value="C:extracellular region"/>
    <property type="evidence" value="ECO:0007669"/>
    <property type="project" value="UniProtKB-SubCell"/>
</dbReference>
<dbReference type="InterPro" id="IPR000691">
    <property type="entry name" value="Prot_inh_I16_SSI"/>
</dbReference>
<dbReference type="Pfam" id="PF00720">
    <property type="entry name" value="SSI"/>
    <property type="match status" value="1"/>
</dbReference>
<gene>
    <name evidence="11" type="ORF">HD596_011708</name>
</gene>
<evidence type="ECO:0000256" key="9">
    <source>
        <dbReference type="SAM" id="SignalP"/>
    </source>
</evidence>
<keyword evidence="4" id="KW-0964">Secreted</keyword>
<protein>
    <recommendedName>
        <fullName evidence="10">Subtilisin inhibitor domain-containing protein</fullName>
    </recommendedName>
</protein>
<proteinExistence type="inferred from homology"/>
<dbReference type="GO" id="GO:0004867">
    <property type="term" value="F:serine-type endopeptidase inhibitor activity"/>
    <property type="evidence" value="ECO:0007669"/>
    <property type="project" value="UniProtKB-KW"/>
</dbReference>
<evidence type="ECO:0000313" key="12">
    <source>
        <dbReference type="Proteomes" id="UP000579153"/>
    </source>
</evidence>
<accession>A0A7W9GJE2</accession>
<feature type="domain" description="Subtilisin inhibitor" evidence="10">
    <location>
        <begin position="37"/>
        <end position="113"/>
    </location>
</feature>
<evidence type="ECO:0000256" key="6">
    <source>
        <dbReference type="ARBA" id="ARBA00022900"/>
    </source>
</evidence>
<keyword evidence="5 8" id="KW-0646">Protease inhibitor</keyword>
<dbReference type="InterPro" id="IPR023549">
    <property type="entry name" value="Subtilisin_inhibitor"/>
</dbReference>
<comment type="subunit">
    <text evidence="3">Homodimer.</text>
</comment>
<keyword evidence="6 8" id="KW-0722">Serine protease inhibitor</keyword>
<dbReference type="RefSeq" id="WP_185077807.1">
    <property type="nucleotide sequence ID" value="NZ_JACHMB010000001.1"/>
</dbReference>
<evidence type="ECO:0000256" key="1">
    <source>
        <dbReference type="ARBA" id="ARBA00004613"/>
    </source>
</evidence>
<evidence type="ECO:0000256" key="3">
    <source>
        <dbReference type="ARBA" id="ARBA00011738"/>
    </source>
</evidence>
<dbReference type="SUPFAM" id="SSF55399">
    <property type="entry name" value="Subtilisin inhibitor"/>
    <property type="match status" value="1"/>
</dbReference>
<evidence type="ECO:0000256" key="7">
    <source>
        <dbReference type="ARBA" id="ARBA00023157"/>
    </source>
</evidence>
<feature type="signal peptide" evidence="9">
    <location>
        <begin position="1"/>
        <end position="24"/>
    </location>
</feature>
<dbReference type="InterPro" id="IPR036819">
    <property type="entry name" value="Subtilisin_inhibitor-like_sf"/>
</dbReference>
<evidence type="ECO:0000256" key="8">
    <source>
        <dbReference type="RuleBase" id="RU003471"/>
    </source>
</evidence>
<keyword evidence="7" id="KW-1015">Disulfide bond</keyword>
<dbReference type="Proteomes" id="UP000579153">
    <property type="component" value="Unassembled WGS sequence"/>
</dbReference>
<reference evidence="11 12" key="1">
    <citation type="submission" date="2020-08" db="EMBL/GenBank/DDBJ databases">
        <title>Sequencing the genomes of 1000 actinobacteria strains.</title>
        <authorList>
            <person name="Klenk H.-P."/>
        </authorList>
    </citation>
    <scope>NUCLEOTIDE SEQUENCE [LARGE SCALE GENOMIC DNA]</scope>
    <source>
        <strain evidence="11 12">DSM 45507</strain>
    </source>
</reference>
<evidence type="ECO:0000256" key="5">
    <source>
        <dbReference type="ARBA" id="ARBA00022690"/>
    </source>
</evidence>
<evidence type="ECO:0000256" key="2">
    <source>
        <dbReference type="ARBA" id="ARBA00010472"/>
    </source>
</evidence>
<comment type="caution">
    <text evidence="11">The sequence shown here is derived from an EMBL/GenBank/DDBJ whole genome shotgun (WGS) entry which is preliminary data.</text>
</comment>
<dbReference type="EMBL" id="JACHMB010000001">
    <property type="protein sequence ID" value="MBB5784952.1"/>
    <property type="molecule type" value="Genomic_DNA"/>
</dbReference>